<dbReference type="PANTHER" id="PTHR12385:SF88">
    <property type="entry name" value="CHOLINE TRANSPORTER-LIKE PROTEIN CTL1"/>
    <property type="match status" value="1"/>
</dbReference>
<keyword evidence="5 6" id="KW-0472">Membrane</keyword>
<evidence type="ECO:0000256" key="5">
    <source>
        <dbReference type="ARBA" id="ARBA00023136"/>
    </source>
</evidence>
<feature type="transmembrane region" description="Helical" evidence="6">
    <location>
        <begin position="115"/>
        <end position="136"/>
    </location>
</feature>
<name>A0A0L0HNG6_SPIPD</name>
<evidence type="ECO:0000256" key="4">
    <source>
        <dbReference type="ARBA" id="ARBA00022989"/>
    </source>
</evidence>
<comment type="subcellular location">
    <subcellularLocation>
        <location evidence="6">Cell membrane</location>
        <topology evidence="6">Multi-pass membrane protein</topology>
    </subcellularLocation>
    <subcellularLocation>
        <location evidence="1">Membrane</location>
        <topology evidence="1">Multi-pass membrane protein</topology>
    </subcellularLocation>
</comment>
<evidence type="ECO:0000313" key="8">
    <source>
        <dbReference type="EMBL" id="KND02617.1"/>
    </source>
</evidence>
<evidence type="ECO:0000256" key="1">
    <source>
        <dbReference type="ARBA" id="ARBA00004141"/>
    </source>
</evidence>
<dbReference type="EMBL" id="KQ257452">
    <property type="protein sequence ID" value="KND02617.1"/>
    <property type="molecule type" value="Genomic_DNA"/>
</dbReference>
<dbReference type="RefSeq" id="XP_016610656.1">
    <property type="nucleotide sequence ID" value="XM_016750024.1"/>
</dbReference>
<keyword evidence="3 6" id="KW-0812">Transmembrane</keyword>
<evidence type="ECO:0000256" key="6">
    <source>
        <dbReference type="RuleBase" id="RU368066"/>
    </source>
</evidence>
<evidence type="ECO:0000256" key="7">
    <source>
        <dbReference type="SAM" id="MobiDB-lite"/>
    </source>
</evidence>
<feature type="transmembrane region" description="Helical" evidence="6">
    <location>
        <begin position="271"/>
        <end position="292"/>
    </location>
</feature>
<sequence length="556" mass="60455">MTKPSRAAYIPLSAPPFASFHSGEEDDEESIEFSRYGSPVAGGMVVENELKSKPKRPGLGGSFLSSPYAEPVPGAEIPQPPSGLNPLFEKLLPVDEDVPLYIDVGNRGYRDIPFAVLYSIALITMLITGIVVLFTTKNARLDSIFPRPIYTTIRDSAGLLTAITGVAVLVGAAWLSLLRSFVRPVVVITILAIPVTCLGFFAATLTNSILGKAHDAPYLGVQYDGMIVLATSFLMGGIASATFLFNRRQEIEQTIHILQLSCDILRTNPGIFVVSVLLTATYMLFAVAWMFLFSHLFLRGLKETDPSGVVRWHMANGTGWVAGFFTLMYFWTSAIFKNVEKVTIAGVVGEWYFQRPEGALSTDRTLKNFKAAITKSFGSIAFASLILGIIQTMQFITRLARGRSSNNSAIHAFLTSCLDCWGQLADNVSSYALVYVGLSGDSFCVSSYRTTRIFRRNLILGLVTSTVTRLILLMGTATIALGCGVVTFFFASRGLGSPFAYVVGGVGTVIPFYVVQVLGHVVQNTVDATFICYLLDLDMNTCHCENAHRIFGSSVS</sequence>
<feature type="transmembrane region" description="Helical" evidence="6">
    <location>
        <begin position="431"/>
        <end position="449"/>
    </location>
</feature>
<feature type="transmembrane region" description="Helical" evidence="6">
    <location>
        <begin position="377"/>
        <end position="396"/>
    </location>
</feature>
<dbReference type="eggNOG" id="KOG1362">
    <property type="taxonomic scope" value="Eukaryota"/>
</dbReference>
<feature type="transmembrane region" description="Helical" evidence="6">
    <location>
        <begin position="470"/>
        <end position="492"/>
    </location>
</feature>
<dbReference type="GO" id="GO:0022857">
    <property type="term" value="F:transmembrane transporter activity"/>
    <property type="evidence" value="ECO:0007669"/>
    <property type="project" value="UniProtKB-UniRule"/>
</dbReference>
<feature type="transmembrane region" description="Helical" evidence="6">
    <location>
        <begin position="498"/>
        <end position="515"/>
    </location>
</feature>
<reference evidence="8 9" key="1">
    <citation type="submission" date="2009-08" db="EMBL/GenBank/DDBJ databases">
        <title>The Genome Sequence of Spizellomyces punctatus strain DAOM BR117.</title>
        <authorList>
            <consortium name="The Broad Institute Genome Sequencing Platform"/>
            <person name="Russ C."/>
            <person name="Cuomo C."/>
            <person name="Shea T."/>
            <person name="Young S.K."/>
            <person name="Zeng Q."/>
            <person name="Koehrsen M."/>
            <person name="Haas B."/>
            <person name="Borodovsky M."/>
            <person name="Guigo R."/>
            <person name="Alvarado L."/>
            <person name="Berlin A."/>
            <person name="Bochicchio J."/>
            <person name="Borenstein D."/>
            <person name="Chapman S."/>
            <person name="Chen Z."/>
            <person name="Engels R."/>
            <person name="Freedman E."/>
            <person name="Gellesch M."/>
            <person name="Goldberg J."/>
            <person name="Griggs A."/>
            <person name="Gujja S."/>
            <person name="Heiman D."/>
            <person name="Hepburn T."/>
            <person name="Howarth C."/>
            <person name="Jen D."/>
            <person name="Larson L."/>
            <person name="Lewis B."/>
            <person name="Mehta T."/>
            <person name="Park D."/>
            <person name="Pearson M."/>
            <person name="Roberts A."/>
            <person name="Saif S."/>
            <person name="Shenoy N."/>
            <person name="Sisk P."/>
            <person name="Stolte C."/>
            <person name="Sykes S."/>
            <person name="Thomson T."/>
            <person name="Walk T."/>
            <person name="White J."/>
            <person name="Yandava C."/>
            <person name="Burger G."/>
            <person name="Gray M.W."/>
            <person name="Holland P.W.H."/>
            <person name="King N."/>
            <person name="Lang F.B.F."/>
            <person name="Roger A.J."/>
            <person name="Ruiz-Trillo I."/>
            <person name="Lander E."/>
            <person name="Nusbaum C."/>
        </authorList>
    </citation>
    <scope>NUCLEOTIDE SEQUENCE [LARGE SCALE GENOMIC DNA]</scope>
    <source>
        <strain evidence="8 9">DAOM BR117</strain>
    </source>
</reference>
<feature type="transmembrane region" description="Helical" evidence="6">
    <location>
        <begin position="185"/>
        <end position="205"/>
    </location>
</feature>
<dbReference type="Pfam" id="PF04515">
    <property type="entry name" value="Choline_transpo"/>
    <property type="match status" value="1"/>
</dbReference>
<evidence type="ECO:0000256" key="3">
    <source>
        <dbReference type="ARBA" id="ARBA00022692"/>
    </source>
</evidence>
<accession>A0A0L0HNG6</accession>
<protein>
    <recommendedName>
        <fullName evidence="6">Protein PNS1</fullName>
    </recommendedName>
</protein>
<dbReference type="OMA" id="LIVLWTW"/>
<dbReference type="OrthoDB" id="420519at2759"/>
<dbReference type="InParanoid" id="A0A0L0HNG6"/>
<evidence type="ECO:0000256" key="2">
    <source>
        <dbReference type="ARBA" id="ARBA00007168"/>
    </source>
</evidence>
<feature type="transmembrane region" description="Helical" evidence="6">
    <location>
        <begin position="312"/>
        <end position="331"/>
    </location>
</feature>
<dbReference type="PANTHER" id="PTHR12385">
    <property type="entry name" value="CHOLINE TRANSPORTER-LIKE (SLC FAMILY 44)"/>
    <property type="match status" value="1"/>
</dbReference>
<feature type="transmembrane region" description="Helical" evidence="6">
    <location>
        <begin position="225"/>
        <end position="245"/>
    </location>
</feature>
<keyword evidence="4 6" id="KW-1133">Transmembrane helix</keyword>
<proteinExistence type="inferred from homology"/>
<organism evidence="8 9">
    <name type="scientific">Spizellomyces punctatus (strain DAOM BR117)</name>
    <dbReference type="NCBI Taxonomy" id="645134"/>
    <lineage>
        <taxon>Eukaryota</taxon>
        <taxon>Fungi</taxon>
        <taxon>Fungi incertae sedis</taxon>
        <taxon>Chytridiomycota</taxon>
        <taxon>Chytridiomycota incertae sedis</taxon>
        <taxon>Chytridiomycetes</taxon>
        <taxon>Spizellomycetales</taxon>
        <taxon>Spizellomycetaceae</taxon>
        <taxon>Spizellomyces</taxon>
    </lineage>
</organism>
<dbReference type="InterPro" id="IPR007603">
    <property type="entry name" value="Choline_transptr-like"/>
</dbReference>
<dbReference type="Proteomes" id="UP000053201">
    <property type="component" value="Unassembled WGS sequence"/>
</dbReference>
<evidence type="ECO:0000313" key="9">
    <source>
        <dbReference type="Proteomes" id="UP000053201"/>
    </source>
</evidence>
<feature type="region of interest" description="Disordered" evidence="7">
    <location>
        <begin position="14"/>
        <end position="33"/>
    </location>
</feature>
<dbReference type="STRING" id="645134.A0A0L0HNG6"/>
<dbReference type="VEuPathDB" id="FungiDB:SPPG_01704"/>
<comment type="similarity">
    <text evidence="2 6">Belongs to the CTL (choline transporter-like) family.</text>
</comment>
<comment type="function">
    <text evidence="6">Probably involved in transport through the plasma membrane.</text>
</comment>
<dbReference type="GeneID" id="27685352"/>
<gene>
    <name evidence="8" type="ORF">SPPG_01704</name>
</gene>
<dbReference type="FunCoup" id="A0A0L0HNG6">
    <property type="interactions" value="27"/>
</dbReference>
<keyword evidence="9" id="KW-1185">Reference proteome</keyword>
<dbReference type="AlphaFoldDB" id="A0A0L0HNG6"/>
<dbReference type="GO" id="GO:0005886">
    <property type="term" value="C:plasma membrane"/>
    <property type="evidence" value="ECO:0007669"/>
    <property type="project" value="UniProtKB-SubCell"/>
</dbReference>
<feature type="transmembrane region" description="Helical" evidence="6">
    <location>
        <begin position="156"/>
        <end position="178"/>
    </location>
</feature>